<dbReference type="GO" id="GO:0051287">
    <property type="term" value="F:NAD binding"/>
    <property type="evidence" value="ECO:0007669"/>
    <property type="project" value="InterPro"/>
</dbReference>
<dbReference type="GO" id="GO:0016491">
    <property type="term" value="F:oxidoreductase activity"/>
    <property type="evidence" value="ECO:0007669"/>
    <property type="project" value="UniProtKB-KW"/>
</dbReference>
<dbReference type="InterPro" id="IPR006115">
    <property type="entry name" value="6PGDH_NADP-bd"/>
</dbReference>
<dbReference type="Pfam" id="PF03446">
    <property type="entry name" value="NAD_binding_2"/>
    <property type="match status" value="1"/>
</dbReference>
<keyword evidence="2" id="KW-0560">Oxidoreductase</keyword>
<evidence type="ECO:0000313" key="8">
    <source>
        <dbReference type="Proteomes" id="UP000224915"/>
    </source>
</evidence>
<dbReference type="Pfam" id="PF14833">
    <property type="entry name" value="NAD_binding_11"/>
    <property type="match status" value="1"/>
</dbReference>
<dbReference type="RefSeq" id="WP_098469579.1">
    <property type="nucleotide sequence ID" value="NZ_PDJD01000001.1"/>
</dbReference>
<dbReference type="InterPro" id="IPR002204">
    <property type="entry name" value="3-OH-isobutyrate_DH-rel_CS"/>
</dbReference>
<evidence type="ECO:0000259" key="5">
    <source>
        <dbReference type="Pfam" id="PF03446"/>
    </source>
</evidence>
<dbReference type="EMBL" id="PDJD01000001">
    <property type="protein sequence ID" value="PFG20636.1"/>
    <property type="molecule type" value="Genomic_DNA"/>
</dbReference>
<feature type="active site" evidence="4">
    <location>
        <position position="190"/>
    </location>
</feature>
<evidence type="ECO:0000313" key="7">
    <source>
        <dbReference type="EMBL" id="PFG20636.1"/>
    </source>
</evidence>
<dbReference type="InterPro" id="IPR015815">
    <property type="entry name" value="HIBADH-related"/>
</dbReference>
<comment type="caution">
    <text evidence="7">The sequence shown here is derived from an EMBL/GenBank/DDBJ whole genome shotgun (WGS) entry which is preliminary data.</text>
</comment>
<evidence type="ECO:0000256" key="1">
    <source>
        <dbReference type="ARBA" id="ARBA00009080"/>
    </source>
</evidence>
<dbReference type="Gene3D" id="1.10.1040.10">
    <property type="entry name" value="N-(1-d-carboxylethyl)-l-norvaline Dehydrogenase, domain 2"/>
    <property type="match status" value="1"/>
</dbReference>
<dbReference type="SUPFAM" id="SSF48179">
    <property type="entry name" value="6-phosphogluconate dehydrogenase C-terminal domain-like"/>
    <property type="match status" value="1"/>
</dbReference>
<dbReference type="InterPro" id="IPR008927">
    <property type="entry name" value="6-PGluconate_DH-like_C_sf"/>
</dbReference>
<feature type="domain" description="3-hydroxyisobutyrate dehydrogenase-like NAD-binding" evidence="6">
    <location>
        <begin position="184"/>
        <end position="300"/>
    </location>
</feature>
<gene>
    <name evidence="7" type="ORF">ATL40_2244</name>
</gene>
<evidence type="ECO:0000256" key="3">
    <source>
        <dbReference type="ARBA" id="ARBA00023027"/>
    </source>
</evidence>
<dbReference type="OrthoDB" id="3185659at2"/>
<dbReference type="PANTHER" id="PTHR43060">
    <property type="entry name" value="3-HYDROXYISOBUTYRATE DEHYDROGENASE-LIKE 1, MITOCHONDRIAL-RELATED"/>
    <property type="match status" value="1"/>
</dbReference>
<dbReference type="GO" id="GO:0016054">
    <property type="term" value="P:organic acid catabolic process"/>
    <property type="evidence" value="ECO:0007669"/>
    <property type="project" value="UniProtKB-ARBA"/>
</dbReference>
<evidence type="ECO:0000256" key="4">
    <source>
        <dbReference type="PIRSR" id="PIRSR000103-1"/>
    </source>
</evidence>
<accession>A0A2A9D2R6</accession>
<dbReference type="InterPro" id="IPR013328">
    <property type="entry name" value="6PGD_dom2"/>
</dbReference>
<dbReference type="InterPro" id="IPR036291">
    <property type="entry name" value="NAD(P)-bd_dom_sf"/>
</dbReference>
<organism evidence="7 8">
    <name type="scientific">Serinibacter salmoneus</name>
    <dbReference type="NCBI Taxonomy" id="556530"/>
    <lineage>
        <taxon>Bacteria</taxon>
        <taxon>Bacillati</taxon>
        <taxon>Actinomycetota</taxon>
        <taxon>Actinomycetes</taxon>
        <taxon>Micrococcales</taxon>
        <taxon>Beutenbergiaceae</taxon>
        <taxon>Serinibacter</taxon>
    </lineage>
</organism>
<feature type="domain" description="6-phosphogluconate dehydrogenase NADP-binding" evidence="5">
    <location>
        <begin position="13"/>
        <end position="178"/>
    </location>
</feature>
<dbReference type="Gene3D" id="3.40.50.720">
    <property type="entry name" value="NAD(P)-binding Rossmann-like Domain"/>
    <property type="match status" value="1"/>
</dbReference>
<dbReference type="PIRSF" id="PIRSF000103">
    <property type="entry name" value="HIBADH"/>
    <property type="match status" value="1"/>
</dbReference>
<evidence type="ECO:0000256" key="2">
    <source>
        <dbReference type="ARBA" id="ARBA00023002"/>
    </source>
</evidence>
<dbReference type="Proteomes" id="UP000224915">
    <property type="component" value="Unassembled WGS sequence"/>
</dbReference>
<dbReference type="SUPFAM" id="SSF51735">
    <property type="entry name" value="NAD(P)-binding Rossmann-fold domains"/>
    <property type="match status" value="1"/>
</dbReference>
<comment type="similarity">
    <text evidence="1">Belongs to the HIBADH-related family.</text>
</comment>
<protein>
    <submittedName>
        <fullName evidence="7">2-hydroxy-3-oxopropionate reductase</fullName>
    </submittedName>
</protein>
<dbReference type="InterPro" id="IPR029154">
    <property type="entry name" value="HIBADH-like_NADP-bd"/>
</dbReference>
<dbReference type="PANTHER" id="PTHR43060:SF15">
    <property type="entry name" value="3-HYDROXYISOBUTYRATE DEHYDROGENASE-LIKE 1, MITOCHONDRIAL-RELATED"/>
    <property type="match status" value="1"/>
</dbReference>
<reference evidence="7 8" key="1">
    <citation type="submission" date="2017-10" db="EMBL/GenBank/DDBJ databases">
        <title>Sequencing the genomes of 1000 actinobacteria strains.</title>
        <authorList>
            <person name="Klenk H.-P."/>
        </authorList>
    </citation>
    <scope>NUCLEOTIDE SEQUENCE [LARGE SCALE GENOMIC DNA]</scope>
    <source>
        <strain evidence="7 8">DSM 21801</strain>
    </source>
</reference>
<keyword evidence="8" id="KW-1185">Reference proteome</keyword>
<proteinExistence type="inferred from homology"/>
<dbReference type="AlphaFoldDB" id="A0A2A9D2R6"/>
<dbReference type="PROSITE" id="PS00895">
    <property type="entry name" value="3_HYDROXYISOBUT_DH"/>
    <property type="match status" value="1"/>
</dbReference>
<keyword evidence="3" id="KW-0520">NAD</keyword>
<name>A0A2A9D2R6_9MICO</name>
<evidence type="ECO:0000259" key="6">
    <source>
        <dbReference type="Pfam" id="PF14833"/>
    </source>
</evidence>
<dbReference type="GO" id="GO:0050661">
    <property type="term" value="F:NADP binding"/>
    <property type="evidence" value="ECO:0007669"/>
    <property type="project" value="InterPro"/>
</dbReference>
<sequence>MAAAGEHHPSEAVGVIGLGAMGEPMARNLRAGLPASREVVLTSRRHRGVESEQDGVTWVDSPRALAQRVGVVIVMLPDLPQLREVLEGPDGLLAGVTGEGSAEGGLTLVVSSTTSPTGLRDLAAELTQRTGGSLRVVDAPVSGGVEGAREGSLAIMVGGAAQDVDPVLPVLATMGRPVHLGPLGAGQVAKAANQVIVAAEVVALAEASLLAERAGLDVAAMFDLLGGGYAASRILEVKKQKFVDHDHTVAGAARYMVKDLTAAQEEAESTHTSTPLAAVLLELFAGLTEAGLGDLDTTVVQEYLAGGPTP</sequence>